<name>A0A381ZN49_9ZZZZ</name>
<proteinExistence type="predicted"/>
<organism evidence="1">
    <name type="scientific">marine metagenome</name>
    <dbReference type="NCBI Taxonomy" id="408172"/>
    <lineage>
        <taxon>unclassified sequences</taxon>
        <taxon>metagenomes</taxon>
        <taxon>ecological metagenomes</taxon>
    </lineage>
</organism>
<evidence type="ECO:0000313" key="1">
    <source>
        <dbReference type="EMBL" id="SVA90544.1"/>
    </source>
</evidence>
<dbReference type="AlphaFoldDB" id="A0A381ZN49"/>
<reference evidence="1" key="1">
    <citation type="submission" date="2018-05" db="EMBL/GenBank/DDBJ databases">
        <authorList>
            <person name="Lanie J.A."/>
            <person name="Ng W.-L."/>
            <person name="Kazmierczak K.M."/>
            <person name="Andrzejewski T.M."/>
            <person name="Davidsen T.M."/>
            <person name="Wayne K.J."/>
            <person name="Tettelin H."/>
            <person name="Glass J.I."/>
            <person name="Rusch D."/>
            <person name="Podicherti R."/>
            <person name="Tsui H.-C.T."/>
            <person name="Winkler M.E."/>
        </authorList>
    </citation>
    <scope>NUCLEOTIDE SEQUENCE</scope>
</reference>
<dbReference type="EMBL" id="UINC01021938">
    <property type="protein sequence ID" value="SVA90544.1"/>
    <property type="molecule type" value="Genomic_DNA"/>
</dbReference>
<feature type="non-terminal residue" evidence="1">
    <location>
        <position position="1"/>
    </location>
</feature>
<accession>A0A381ZN49</accession>
<dbReference type="Gene3D" id="1.10.246.80">
    <property type="match status" value="1"/>
</dbReference>
<gene>
    <name evidence="1" type="ORF">METZ01_LOCUS143398</name>
</gene>
<dbReference type="SUPFAM" id="SSF81891">
    <property type="entry name" value="Poly A polymerase C-terminal region-like"/>
    <property type="match status" value="1"/>
</dbReference>
<protein>
    <submittedName>
        <fullName evidence="1">Uncharacterized protein</fullName>
    </submittedName>
</protein>
<sequence length="129" mass="14464">ISNQGQDPTPKAIRKYYNDTSGASIDILYLNLADYMAARGPNLTRTEWIDHCRRINIIAKSESSYKRDANRAKLLSGHDIMVGLCLNPGPFIGTLIEDAEKARFEGLVSNKEEALELIRHRINSGEYIA</sequence>